<sequence>MLTQIILNSSKPSKQIPPGKVHTKKSGVKRFIKKLFKRSICLASKDGKEEVFKKVIIIIDPKDLNSDVSLVRESSSEKIQEKSEKTQEKLEVQEKSEKIQEKSEKTQEKSEKTQEKSEKSQEESEKTQEEPEKTQEKSEKTQEKSEKTQEKSSEKESKYQVSMERTQLFLEKSSERESNYQVSMERTQFVYEKTHLIFEKTYENKDSEKKHERHNKRETHNFRRRPSLNRRRASITRFDSPRTRHPMTRPPKHPARYLAKLPVMNEPLNIATNSSKTGERPVSFSCPLKFLKFKVYFNFENPDYCIDVKVPCGVTLDSFKHYVAQNYGHELNEKCKVLYHPHQFDPKRDLVDVLSEKNFKSSNKKNSIVGTDLGGNIVLSGGKIKGDGVKYKYSKENIHFVDSELEWQVLSSAFCVDEDVYVSIYYGDI</sequence>
<feature type="region of interest" description="Disordered" evidence="1">
    <location>
        <begin position="205"/>
        <end position="225"/>
    </location>
</feature>
<feature type="compositionally biased region" description="Basic and acidic residues" evidence="1">
    <location>
        <begin position="74"/>
        <end position="158"/>
    </location>
</feature>
<proteinExistence type="predicted"/>
<protein>
    <submittedName>
        <fullName evidence="2">15300_t:CDS:1</fullName>
    </submittedName>
</protein>
<reference evidence="2" key="1">
    <citation type="submission" date="2021-06" db="EMBL/GenBank/DDBJ databases">
        <authorList>
            <person name="Kallberg Y."/>
            <person name="Tangrot J."/>
            <person name="Rosling A."/>
        </authorList>
    </citation>
    <scope>NUCLEOTIDE SEQUENCE</scope>
    <source>
        <strain evidence="2">CL551</strain>
    </source>
</reference>
<feature type="compositionally biased region" description="Polar residues" evidence="1">
    <location>
        <begin position="1"/>
        <end position="13"/>
    </location>
</feature>
<accession>A0A9N9I4K0</accession>
<feature type="region of interest" description="Disordered" evidence="1">
    <location>
        <begin position="1"/>
        <end position="24"/>
    </location>
</feature>
<feature type="region of interest" description="Disordered" evidence="1">
    <location>
        <begin position="66"/>
        <end position="162"/>
    </location>
</feature>
<dbReference type="OrthoDB" id="10425231at2759"/>
<name>A0A9N9I4K0_9GLOM</name>
<gene>
    <name evidence="2" type="ORF">AMORRO_LOCUS13288</name>
</gene>
<evidence type="ECO:0000313" key="2">
    <source>
        <dbReference type="EMBL" id="CAG8720154.1"/>
    </source>
</evidence>
<comment type="caution">
    <text evidence="2">The sequence shown here is derived from an EMBL/GenBank/DDBJ whole genome shotgun (WGS) entry which is preliminary data.</text>
</comment>
<keyword evidence="3" id="KW-1185">Reference proteome</keyword>
<evidence type="ECO:0000256" key="1">
    <source>
        <dbReference type="SAM" id="MobiDB-lite"/>
    </source>
</evidence>
<dbReference type="Proteomes" id="UP000789342">
    <property type="component" value="Unassembled WGS sequence"/>
</dbReference>
<feature type="compositionally biased region" description="Basic residues" evidence="1">
    <location>
        <begin position="211"/>
        <end position="225"/>
    </location>
</feature>
<evidence type="ECO:0000313" key="3">
    <source>
        <dbReference type="Proteomes" id="UP000789342"/>
    </source>
</evidence>
<organism evidence="2 3">
    <name type="scientific">Acaulospora morrowiae</name>
    <dbReference type="NCBI Taxonomy" id="94023"/>
    <lineage>
        <taxon>Eukaryota</taxon>
        <taxon>Fungi</taxon>
        <taxon>Fungi incertae sedis</taxon>
        <taxon>Mucoromycota</taxon>
        <taxon>Glomeromycotina</taxon>
        <taxon>Glomeromycetes</taxon>
        <taxon>Diversisporales</taxon>
        <taxon>Acaulosporaceae</taxon>
        <taxon>Acaulospora</taxon>
    </lineage>
</organism>
<dbReference type="EMBL" id="CAJVPV010022193">
    <property type="protein sequence ID" value="CAG8720154.1"/>
    <property type="molecule type" value="Genomic_DNA"/>
</dbReference>
<dbReference type="AlphaFoldDB" id="A0A9N9I4K0"/>